<protein>
    <submittedName>
        <fullName evidence="1">F-box protein</fullName>
    </submittedName>
</protein>
<organism evidence="1 2">
    <name type="scientific">Trifolium medium</name>
    <dbReference type="NCBI Taxonomy" id="97028"/>
    <lineage>
        <taxon>Eukaryota</taxon>
        <taxon>Viridiplantae</taxon>
        <taxon>Streptophyta</taxon>
        <taxon>Embryophyta</taxon>
        <taxon>Tracheophyta</taxon>
        <taxon>Spermatophyta</taxon>
        <taxon>Magnoliopsida</taxon>
        <taxon>eudicotyledons</taxon>
        <taxon>Gunneridae</taxon>
        <taxon>Pentapetalae</taxon>
        <taxon>rosids</taxon>
        <taxon>fabids</taxon>
        <taxon>Fabales</taxon>
        <taxon>Fabaceae</taxon>
        <taxon>Papilionoideae</taxon>
        <taxon>50 kb inversion clade</taxon>
        <taxon>NPAAA clade</taxon>
        <taxon>Hologalegina</taxon>
        <taxon>IRL clade</taxon>
        <taxon>Trifolieae</taxon>
        <taxon>Trifolium</taxon>
    </lineage>
</organism>
<reference evidence="1 2" key="1">
    <citation type="journal article" date="2018" name="Front. Plant Sci.">
        <title>Red Clover (Trifolium pratense) and Zigzag Clover (T. medium) - A Picture of Genomic Similarities and Differences.</title>
        <authorList>
            <person name="Dluhosova J."/>
            <person name="Istvanek J."/>
            <person name="Nedelnik J."/>
            <person name="Repkova J."/>
        </authorList>
    </citation>
    <scope>NUCLEOTIDE SEQUENCE [LARGE SCALE GENOMIC DNA]</scope>
    <source>
        <strain evidence="2">cv. 10/8</strain>
        <tissue evidence="1">Leaf</tissue>
    </source>
</reference>
<name>A0A392QK16_9FABA</name>
<evidence type="ECO:0000313" key="2">
    <source>
        <dbReference type="Proteomes" id="UP000265520"/>
    </source>
</evidence>
<dbReference type="EMBL" id="LXQA010142043">
    <property type="protein sequence ID" value="MCI24538.1"/>
    <property type="molecule type" value="Genomic_DNA"/>
</dbReference>
<keyword evidence="2" id="KW-1185">Reference proteome</keyword>
<accession>A0A392QK16</accession>
<proteinExistence type="predicted"/>
<dbReference type="Proteomes" id="UP000265520">
    <property type="component" value="Unassembled WGS sequence"/>
</dbReference>
<dbReference type="AlphaFoldDB" id="A0A392QK16"/>
<evidence type="ECO:0000313" key="1">
    <source>
        <dbReference type="EMBL" id="MCI24538.1"/>
    </source>
</evidence>
<comment type="caution">
    <text evidence="1">The sequence shown here is derived from an EMBL/GenBank/DDBJ whole genome shotgun (WGS) entry which is preliminary data.</text>
</comment>
<feature type="non-terminal residue" evidence="1">
    <location>
        <position position="59"/>
    </location>
</feature>
<sequence length="59" mass="6749">MEAKLGYQPSYAWRSILSAKDVLDKGARWRVGNGASIKIWKDKWLPNQAGFKVWSPVKD</sequence>